<evidence type="ECO:0000313" key="1">
    <source>
        <dbReference type="EMBL" id="THU52951.1"/>
    </source>
</evidence>
<reference evidence="1 2" key="1">
    <citation type="journal article" date="2019" name="Nat. Plants">
        <title>Genome sequencing of Musa balbisiana reveals subgenome evolution and function divergence in polyploid bananas.</title>
        <authorList>
            <person name="Yao X."/>
        </authorList>
    </citation>
    <scope>NUCLEOTIDE SEQUENCE [LARGE SCALE GENOMIC DNA]</scope>
    <source>
        <strain evidence="2">cv. DH-PKW</strain>
        <tissue evidence="1">Leaves</tissue>
    </source>
</reference>
<dbReference type="Proteomes" id="UP000317650">
    <property type="component" value="Chromosome 10"/>
</dbReference>
<sequence>MVVRCFFLVGIKVVRVSDFTHEEYDGKTSANFVCVDALRHPMFKLVMMMSPGRTIHFPRPKQAETGALVSTVISIYRGNP</sequence>
<evidence type="ECO:0000313" key="2">
    <source>
        <dbReference type="Proteomes" id="UP000317650"/>
    </source>
</evidence>
<name>A0A4S8IVV8_MUSBA</name>
<proteinExistence type="predicted"/>
<comment type="caution">
    <text evidence="1">The sequence shown here is derived from an EMBL/GenBank/DDBJ whole genome shotgun (WGS) entry which is preliminary data.</text>
</comment>
<gene>
    <name evidence="1" type="ORF">C4D60_Mb10t09300</name>
</gene>
<accession>A0A4S8IVV8</accession>
<dbReference type="AlphaFoldDB" id="A0A4S8IVV8"/>
<keyword evidence="2" id="KW-1185">Reference proteome</keyword>
<dbReference type="EMBL" id="PYDT01000008">
    <property type="protein sequence ID" value="THU52951.1"/>
    <property type="molecule type" value="Genomic_DNA"/>
</dbReference>
<protein>
    <submittedName>
        <fullName evidence="1">Uncharacterized protein</fullName>
    </submittedName>
</protein>
<organism evidence="1 2">
    <name type="scientific">Musa balbisiana</name>
    <name type="common">Banana</name>
    <dbReference type="NCBI Taxonomy" id="52838"/>
    <lineage>
        <taxon>Eukaryota</taxon>
        <taxon>Viridiplantae</taxon>
        <taxon>Streptophyta</taxon>
        <taxon>Embryophyta</taxon>
        <taxon>Tracheophyta</taxon>
        <taxon>Spermatophyta</taxon>
        <taxon>Magnoliopsida</taxon>
        <taxon>Liliopsida</taxon>
        <taxon>Zingiberales</taxon>
        <taxon>Musaceae</taxon>
        <taxon>Musa</taxon>
    </lineage>
</organism>